<proteinExistence type="predicted"/>
<reference evidence="1" key="1">
    <citation type="submission" date="2014-09" db="EMBL/GenBank/DDBJ databases">
        <authorList>
            <person name="Magalhaes I.L.F."/>
            <person name="Oliveira U."/>
            <person name="Santos F.R."/>
            <person name="Vidigal T.H.D.A."/>
            <person name="Brescovit A.D."/>
            <person name="Santos A.J."/>
        </authorList>
    </citation>
    <scope>NUCLEOTIDE SEQUENCE</scope>
    <source>
        <tissue evidence="1">Shoot tissue taken approximately 20 cm above the soil surface</tissue>
    </source>
</reference>
<sequence length="17" mass="2090">MRKYLNLTVNFQFNSTN</sequence>
<name>A0A0A9HFX5_ARUDO</name>
<dbReference type="EMBL" id="GBRH01166068">
    <property type="protein sequence ID" value="JAE31828.1"/>
    <property type="molecule type" value="Transcribed_RNA"/>
</dbReference>
<protein>
    <submittedName>
        <fullName evidence="1">Uncharacterized protein</fullName>
    </submittedName>
</protein>
<dbReference type="AlphaFoldDB" id="A0A0A9HFX5"/>
<organism evidence="1">
    <name type="scientific">Arundo donax</name>
    <name type="common">Giant reed</name>
    <name type="synonym">Donax arundinaceus</name>
    <dbReference type="NCBI Taxonomy" id="35708"/>
    <lineage>
        <taxon>Eukaryota</taxon>
        <taxon>Viridiplantae</taxon>
        <taxon>Streptophyta</taxon>
        <taxon>Embryophyta</taxon>
        <taxon>Tracheophyta</taxon>
        <taxon>Spermatophyta</taxon>
        <taxon>Magnoliopsida</taxon>
        <taxon>Liliopsida</taxon>
        <taxon>Poales</taxon>
        <taxon>Poaceae</taxon>
        <taxon>PACMAD clade</taxon>
        <taxon>Arundinoideae</taxon>
        <taxon>Arundineae</taxon>
        <taxon>Arundo</taxon>
    </lineage>
</organism>
<evidence type="ECO:0000313" key="1">
    <source>
        <dbReference type="EMBL" id="JAE31828.1"/>
    </source>
</evidence>
<accession>A0A0A9HFX5</accession>
<reference evidence="1" key="2">
    <citation type="journal article" date="2015" name="Data Brief">
        <title>Shoot transcriptome of the giant reed, Arundo donax.</title>
        <authorList>
            <person name="Barrero R.A."/>
            <person name="Guerrero F.D."/>
            <person name="Moolhuijzen P."/>
            <person name="Goolsby J.A."/>
            <person name="Tidwell J."/>
            <person name="Bellgard S.E."/>
            <person name="Bellgard M.I."/>
        </authorList>
    </citation>
    <scope>NUCLEOTIDE SEQUENCE</scope>
    <source>
        <tissue evidence="1">Shoot tissue taken approximately 20 cm above the soil surface</tissue>
    </source>
</reference>